<feature type="transmembrane region" description="Helical" evidence="6">
    <location>
        <begin position="389"/>
        <end position="409"/>
    </location>
</feature>
<dbReference type="GO" id="GO:0016020">
    <property type="term" value="C:membrane"/>
    <property type="evidence" value="ECO:0007669"/>
    <property type="project" value="UniProtKB-SubCell"/>
</dbReference>
<feature type="domain" description="G-protein coupled receptors family 1 profile" evidence="7">
    <location>
        <begin position="43"/>
        <end position="406"/>
    </location>
</feature>
<keyword evidence="9" id="KW-1185">Reference proteome</keyword>
<dbReference type="GO" id="GO:0008528">
    <property type="term" value="F:G protein-coupled peptide receptor activity"/>
    <property type="evidence" value="ECO:0007669"/>
    <property type="project" value="InterPro"/>
</dbReference>
<keyword evidence="4 6" id="KW-0472">Membrane</keyword>
<dbReference type="PROSITE" id="PS50262">
    <property type="entry name" value="G_PROTEIN_RECEP_F1_2"/>
    <property type="match status" value="1"/>
</dbReference>
<dbReference type="InterPro" id="IPR019427">
    <property type="entry name" value="7TM_GPCR_serpentine_rcpt_Srw"/>
</dbReference>
<keyword evidence="3 6" id="KW-1133">Transmembrane helix</keyword>
<dbReference type="Proteomes" id="UP000822476">
    <property type="component" value="Unassembled WGS sequence"/>
</dbReference>
<evidence type="ECO:0000256" key="3">
    <source>
        <dbReference type="ARBA" id="ARBA00022989"/>
    </source>
</evidence>
<dbReference type="AlphaFoldDB" id="A0A8S9Z632"/>
<proteinExistence type="predicted"/>
<dbReference type="InterPro" id="IPR052954">
    <property type="entry name" value="GPCR-Ligand_Int"/>
</dbReference>
<evidence type="ECO:0000313" key="8">
    <source>
        <dbReference type="EMBL" id="KAF7262362.1"/>
    </source>
</evidence>
<feature type="region of interest" description="Disordered" evidence="5">
    <location>
        <begin position="298"/>
        <end position="325"/>
    </location>
</feature>
<evidence type="ECO:0000259" key="7">
    <source>
        <dbReference type="PROSITE" id="PS50262"/>
    </source>
</evidence>
<accession>A0A8S9Z632</accession>
<evidence type="ECO:0000256" key="5">
    <source>
        <dbReference type="SAM" id="MobiDB-lite"/>
    </source>
</evidence>
<feature type="compositionally biased region" description="Basic residues" evidence="5">
    <location>
        <begin position="308"/>
        <end position="325"/>
    </location>
</feature>
<evidence type="ECO:0000256" key="4">
    <source>
        <dbReference type="ARBA" id="ARBA00023136"/>
    </source>
</evidence>
<comment type="subcellular location">
    <subcellularLocation>
        <location evidence="1">Membrane</location>
    </subcellularLocation>
</comment>
<dbReference type="EMBL" id="JTDE01000089">
    <property type="protein sequence ID" value="KAF7262362.1"/>
    <property type="molecule type" value="Genomic_DNA"/>
</dbReference>
<dbReference type="PANTHER" id="PTHR46641:SF2">
    <property type="entry name" value="FMRFAMIDE RECEPTOR"/>
    <property type="match status" value="1"/>
</dbReference>
<keyword evidence="2 6" id="KW-0812">Transmembrane</keyword>
<dbReference type="SUPFAM" id="SSF81321">
    <property type="entry name" value="Family A G protein-coupled receptor-like"/>
    <property type="match status" value="1"/>
</dbReference>
<dbReference type="OrthoDB" id="10011262at2759"/>
<dbReference type="PANTHER" id="PTHR46641">
    <property type="entry name" value="FMRFAMIDE RECEPTOR-RELATED"/>
    <property type="match status" value="1"/>
</dbReference>
<dbReference type="Gene3D" id="1.20.1070.10">
    <property type="entry name" value="Rhodopsin 7-helix transmembrane proteins"/>
    <property type="match status" value="2"/>
</dbReference>
<dbReference type="Pfam" id="PF10324">
    <property type="entry name" value="7TM_GPCR_Srw"/>
    <property type="match status" value="1"/>
</dbReference>
<evidence type="ECO:0000256" key="2">
    <source>
        <dbReference type="ARBA" id="ARBA00022692"/>
    </source>
</evidence>
<evidence type="ECO:0000256" key="6">
    <source>
        <dbReference type="SAM" id="Phobius"/>
    </source>
</evidence>
<reference evidence="8" key="1">
    <citation type="submission" date="2019-07" db="EMBL/GenBank/DDBJ databases">
        <title>Annotation for the trematode Paragonimus miyazaki's.</title>
        <authorList>
            <person name="Choi Y.-J."/>
        </authorList>
    </citation>
    <scope>NUCLEOTIDE SEQUENCE</scope>
    <source>
        <strain evidence="8">Japan</strain>
    </source>
</reference>
<feature type="transmembrane region" description="Helical" evidence="6">
    <location>
        <begin position="212"/>
        <end position="241"/>
    </location>
</feature>
<protein>
    <recommendedName>
        <fullName evidence="7">G-protein coupled receptors family 1 profile domain-containing protein</fullName>
    </recommendedName>
</protein>
<organism evidence="8 9">
    <name type="scientific">Paragonimus skrjabini miyazakii</name>
    <dbReference type="NCBI Taxonomy" id="59628"/>
    <lineage>
        <taxon>Eukaryota</taxon>
        <taxon>Metazoa</taxon>
        <taxon>Spiralia</taxon>
        <taxon>Lophotrochozoa</taxon>
        <taxon>Platyhelminthes</taxon>
        <taxon>Trematoda</taxon>
        <taxon>Digenea</taxon>
        <taxon>Plagiorchiida</taxon>
        <taxon>Troglotremata</taxon>
        <taxon>Troglotrematidae</taxon>
        <taxon>Paragonimus</taxon>
    </lineage>
</organism>
<evidence type="ECO:0000313" key="9">
    <source>
        <dbReference type="Proteomes" id="UP000822476"/>
    </source>
</evidence>
<feature type="transmembrane region" description="Helical" evidence="6">
    <location>
        <begin position="26"/>
        <end position="49"/>
    </location>
</feature>
<feature type="transmembrane region" description="Helical" evidence="6">
    <location>
        <begin position="158"/>
        <end position="176"/>
    </location>
</feature>
<comment type="caution">
    <text evidence="8">The sequence shown here is derived from an EMBL/GenBank/DDBJ whole genome shotgun (WGS) entry which is preliminary data.</text>
</comment>
<evidence type="ECO:0000256" key="1">
    <source>
        <dbReference type="ARBA" id="ARBA00004370"/>
    </source>
</evidence>
<name>A0A8S9Z632_9TREM</name>
<gene>
    <name evidence="8" type="ORF">EG68_00408</name>
</gene>
<dbReference type="InterPro" id="IPR017452">
    <property type="entry name" value="GPCR_Rhodpsn_7TM"/>
</dbReference>
<feature type="transmembrane region" description="Helical" evidence="6">
    <location>
        <begin position="345"/>
        <end position="369"/>
    </location>
</feature>
<dbReference type="CDD" id="cd14978">
    <property type="entry name" value="7tmA_FMRFamide_R-like"/>
    <property type="match status" value="1"/>
</dbReference>
<sequence>MNNSSQTVLTSSSNVTAVYNVHIAEVWSSLVVQTAVCVIGTVLNTLNVIVFQHRRFDATPYLYMTALAVTDTGSLLVHMPYGLARCDRRISFCATQSFNYLRLQLSYYMTYVSFELGNMFEAMSAWITLLICIERLVTMRWPHVGKVNFSRRQGKRQLTLTITLAILFHIPLFFVLEIKQKEITTNLNETRRYHVTVLTPFGNSTYYYAYTWIRFLLVQCIPLILLCIVNVLLLIVIWSSYSNQKTYELKRNREEAKRSKALLSVMKEHRIEIERKSVMGTQVNDDSQVDGIDKLRGSETSQTDVQKANRKWRSNNKKRTKSLRPTRKSMTRLDRVQQANHKLTVLLVVVSFSFLFGQIPQAVAYAHIIKLFIPTNCPECYVYASLYQHLSHLLCLITSTTNFFLYITLNKHFRDRLNELCCHI</sequence>